<proteinExistence type="predicted"/>
<dbReference type="Proteomes" id="UP000054683">
    <property type="component" value="Unassembled WGS sequence"/>
</dbReference>
<dbReference type="AlphaFoldDB" id="A0A158GCE6"/>
<dbReference type="RefSeq" id="WP_062085012.1">
    <property type="nucleotide sequence ID" value="NZ_FCOK02000012.1"/>
</dbReference>
<dbReference type="EMBL" id="FCOK02000012">
    <property type="protein sequence ID" value="SAL29511.1"/>
    <property type="molecule type" value="Genomic_DNA"/>
</dbReference>
<name>A0A158GCE6_9BURK</name>
<evidence type="ECO:0000313" key="2">
    <source>
        <dbReference type="Proteomes" id="UP000054683"/>
    </source>
</evidence>
<reference evidence="1 2" key="1">
    <citation type="submission" date="2016-01" db="EMBL/GenBank/DDBJ databases">
        <authorList>
            <person name="Oliw E.H."/>
        </authorList>
    </citation>
    <scope>NUCLEOTIDE SEQUENCE [LARGE SCALE GENOMIC DNA]</scope>
    <source>
        <strain evidence="1">LMG 27134</strain>
    </source>
</reference>
<accession>A0A158GCE6</accession>
<gene>
    <name evidence="1" type="ORF">AWB69_02342</name>
</gene>
<sequence length="140" mass="15451">MFLAGGSATFHEHYCGGINRRYFCIMEQRFLRPLWVEVRAEFGLIGPEALPITNDELDYIWSFHGGTCYHGIRQYAFGNEKPGAAVSGKDLPRVLIGAFVEAAPRVVAYLLEVKGRKRHRHAVGKAGGSSSTGLLIRNGT</sequence>
<protein>
    <submittedName>
        <fullName evidence="1">TetR family transcriptional regulator</fullName>
    </submittedName>
</protein>
<dbReference type="OrthoDB" id="9816320at2"/>
<evidence type="ECO:0000313" key="1">
    <source>
        <dbReference type="EMBL" id="SAL29511.1"/>
    </source>
</evidence>
<organism evidence="1 2">
    <name type="scientific">Caballeronia udeis</name>
    <dbReference type="NCBI Taxonomy" id="1232866"/>
    <lineage>
        <taxon>Bacteria</taxon>
        <taxon>Pseudomonadati</taxon>
        <taxon>Pseudomonadota</taxon>
        <taxon>Betaproteobacteria</taxon>
        <taxon>Burkholderiales</taxon>
        <taxon>Burkholderiaceae</taxon>
        <taxon>Caballeronia</taxon>
    </lineage>
</organism>